<name>A0A1L9RCI0_ASPWE</name>
<dbReference type="GeneID" id="63753635"/>
<evidence type="ECO:0000313" key="8">
    <source>
        <dbReference type="Proteomes" id="UP000184383"/>
    </source>
</evidence>
<dbReference type="RefSeq" id="XP_040686275.1">
    <property type="nucleotide sequence ID" value="XM_040837787.1"/>
</dbReference>
<keyword evidence="2" id="KW-0238">DNA-binding</keyword>
<evidence type="ECO:0000256" key="4">
    <source>
        <dbReference type="ARBA" id="ARBA00023242"/>
    </source>
</evidence>
<evidence type="ECO:0000256" key="5">
    <source>
        <dbReference type="SAM" id="MobiDB-lite"/>
    </source>
</evidence>
<dbReference type="STRING" id="1073089.A0A1L9RCI0"/>
<dbReference type="Pfam" id="PF00172">
    <property type="entry name" value="Zn_clus"/>
    <property type="match status" value="1"/>
</dbReference>
<dbReference type="SMART" id="SM00066">
    <property type="entry name" value="GAL4"/>
    <property type="match status" value="1"/>
</dbReference>
<dbReference type="SUPFAM" id="SSF57701">
    <property type="entry name" value="Zn2/Cys6 DNA-binding domain"/>
    <property type="match status" value="1"/>
</dbReference>
<keyword evidence="1" id="KW-0805">Transcription regulation</keyword>
<keyword evidence="8" id="KW-1185">Reference proteome</keyword>
<gene>
    <name evidence="7" type="ORF">ASPWEDRAFT_52794</name>
</gene>
<dbReference type="OrthoDB" id="4356994at2759"/>
<keyword evidence="3" id="KW-0804">Transcription</keyword>
<dbReference type="AlphaFoldDB" id="A0A1L9RCI0"/>
<dbReference type="InterPro" id="IPR001138">
    <property type="entry name" value="Zn2Cys6_DnaBD"/>
</dbReference>
<dbReference type="GO" id="GO:0008270">
    <property type="term" value="F:zinc ion binding"/>
    <property type="evidence" value="ECO:0007669"/>
    <property type="project" value="InterPro"/>
</dbReference>
<evidence type="ECO:0000313" key="7">
    <source>
        <dbReference type="EMBL" id="OJJ32598.1"/>
    </source>
</evidence>
<feature type="region of interest" description="Disordered" evidence="5">
    <location>
        <begin position="1"/>
        <end position="23"/>
    </location>
</feature>
<accession>A0A1L9RCI0</accession>
<dbReference type="PANTHER" id="PTHR37534:SF46">
    <property type="entry name" value="ZN(II)2CYS6 TRANSCRIPTION FACTOR (EUROFUNG)"/>
    <property type="match status" value="1"/>
</dbReference>
<evidence type="ECO:0000256" key="3">
    <source>
        <dbReference type="ARBA" id="ARBA00023163"/>
    </source>
</evidence>
<protein>
    <recommendedName>
        <fullName evidence="6">Zn(2)-C6 fungal-type domain-containing protein</fullName>
    </recommendedName>
</protein>
<proteinExistence type="predicted"/>
<dbReference type="PANTHER" id="PTHR37534">
    <property type="entry name" value="TRANSCRIPTIONAL ACTIVATOR PROTEIN UGA3"/>
    <property type="match status" value="1"/>
</dbReference>
<dbReference type="InterPro" id="IPR036864">
    <property type="entry name" value="Zn2-C6_fun-type_DNA-bd_sf"/>
</dbReference>
<evidence type="ECO:0000256" key="2">
    <source>
        <dbReference type="ARBA" id="ARBA00023125"/>
    </source>
</evidence>
<dbReference type="Gene3D" id="4.10.240.10">
    <property type="entry name" value="Zn(2)-C6 fungal-type DNA-binding domain"/>
    <property type="match status" value="1"/>
</dbReference>
<dbReference type="GO" id="GO:0000981">
    <property type="term" value="F:DNA-binding transcription factor activity, RNA polymerase II-specific"/>
    <property type="evidence" value="ECO:0007669"/>
    <property type="project" value="InterPro"/>
</dbReference>
<organism evidence="7 8">
    <name type="scientific">Aspergillus wentii DTO 134E9</name>
    <dbReference type="NCBI Taxonomy" id="1073089"/>
    <lineage>
        <taxon>Eukaryota</taxon>
        <taxon>Fungi</taxon>
        <taxon>Dikarya</taxon>
        <taxon>Ascomycota</taxon>
        <taxon>Pezizomycotina</taxon>
        <taxon>Eurotiomycetes</taxon>
        <taxon>Eurotiomycetidae</taxon>
        <taxon>Eurotiales</taxon>
        <taxon>Aspergillaceae</taxon>
        <taxon>Aspergillus</taxon>
        <taxon>Aspergillus subgen. Cremei</taxon>
    </lineage>
</organism>
<dbReference type="Proteomes" id="UP000184383">
    <property type="component" value="Unassembled WGS sequence"/>
</dbReference>
<evidence type="ECO:0000259" key="6">
    <source>
        <dbReference type="PROSITE" id="PS50048"/>
    </source>
</evidence>
<evidence type="ECO:0000256" key="1">
    <source>
        <dbReference type="ARBA" id="ARBA00023015"/>
    </source>
</evidence>
<feature type="domain" description="Zn(2)-C6 fungal-type" evidence="6">
    <location>
        <begin position="24"/>
        <end position="54"/>
    </location>
</feature>
<dbReference type="CDD" id="cd00067">
    <property type="entry name" value="GAL4"/>
    <property type="match status" value="1"/>
</dbReference>
<keyword evidence="4" id="KW-0539">Nucleus</keyword>
<reference evidence="8" key="1">
    <citation type="journal article" date="2017" name="Genome Biol.">
        <title>Comparative genomics reveals high biological diversity and specific adaptations in the industrially and medically important fungal genus Aspergillus.</title>
        <authorList>
            <person name="de Vries R.P."/>
            <person name="Riley R."/>
            <person name="Wiebenga A."/>
            <person name="Aguilar-Osorio G."/>
            <person name="Amillis S."/>
            <person name="Uchima C.A."/>
            <person name="Anderluh G."/>
            <person name="Asadollahi M."/>
            <person name="Askin M."/>
            <person name="Barry K."/>
            <person name="Battaglia E."/>
            <person name="Bayram O."/>
            <person name="Benocci T."/>
            <person name="Braus-Stromeyer S.A."/>
            <person name="Caldana C."/>
            <person name="Canovas D."/>
            <person name="Cerqueira G.C."/>
            <person name="Chen F."/>
            <person name="Chen W."/>
            <person name="Choi C."/>
            <person name="Clum A."/>
            <person name="Dos Santos R.A."/>
            <person name="Damasio A.R."/>
            <person name="Diallinas G."/>
            <person name="Emri T."/>
            <person name="Fekete E."/>
            <person name="Flipphi M."/>
            <person name="Freyberg S."/>
            <person name="Gallo A."/>
            <person name="Gournas C."/>
            <person name="Habgood R."/>
            <person name="Hainaut M."/>
            <person name="Harispe M.L."/>
            <person name="Henrissat B."/>
            <person name="Hilden K.S."/>
            <person name="Hope R."/>
            <person name="Hossain A."/>
            <person name="Karabika E."/>
            <person name="Karaffa L."/>
            <person name="Karanyi Z."/>
            <person name="Krasevec N."/>
            <person name="Kuo A."/>
            <person name="Kusch H."/>
            <person name="LaButti K."/>
            <person name="Lagendijk E.L."/>
            <person name="Lapidus A."/>
            <person name="Levasseur A."/>
            <person name="Lindquist E."/>
            <person name="Lipzen A."/>
            <person name="Logrieco A.F."/>
            <person name="MacCabe A."/>
            <person name="Maekelae M.R."/>
            <person name="Malavazi I."/>
            <person name="Melin P."/>
            <person name="Meyer V."/>
            <person name="Mielnichuk N."/>
            <person name="Miskei M."/>
            <person name="Molnar A.P."/>
            <person name="Mule G."/>
            <person name="Ngan C.Y."/>
            <person name="Orejas M."/>
            <person name="Orosz E."/>
            <person name="Ouedraogo J.P."/>
            <person name="Overkamp K.M."/>
            <person name="Park H.-S."/>
            <person name="Perrone G."/>
            <person name="Piumi F."/>
            <person name="Punt P.J."/>
            <person name="Ram A.F."/>
            <person name="Ramon A."/>
            <person name="Rauscher S."/>
            <person name="Record E."/>
            <person name="Riano-Pachon D.M."/>
            <person name="Robert V."/>
            <person name="Roehrig J."/>
            <person name="Ruller R."/>
            <person name="Salamov A."/>
            <person name="Salih N.S."/>
            <person name="Samson R.A."/>
            <person name="Sandor E."/>
            <person name="Sanguinetti M."/>
            <person name="Schuetze T."/>
            <person name="Sepcic K."/>
            <person name="Shelest E."/>
            <person name="Sherlock G."/>
            <person name="Sophianopoulou V."/>
            <person name="Squina F.M."/>
            <person name="Sun H."/>
            <person name="Susca A."/>
            <person name="Todd R.B."/>
            <person name="Tsang A."/>
            <person name="Unkles S.E."/>
            <person name="van de Wiele N."/>
            <person name="van Rossen-Uffink D."/>
            <person name="Oliveira J.V."/>
            <person name="Vesth T.C."/>
            <person name="Visser J."/>
            <person name="Yu J.-H."/>
            <person name="Zhou M."/>
            <person name="Andersen M.R."/>
            <person name="Archer D.B."/>
            <person name="Baker S.E."/>
            <person name="Benoit I."/>
            <person name="Brakhage A.A."/>
            <person name="Braus G.H."/>
            <person name="Fischer R."/>
            <person name="Frisvad J.C."/>
            <person name="Goldman G.H."/>
            <person name="Houbraken J."/>
            <person name="Oakley B."/>
            <person name="Pocsi I."/>
            <person name="Scazzocchio C."/>
            <person name="Seiboth B."/>
            <person name="vanKuyk P.A."/>
            <person name="Wortman J."/>
            <person name="Dyer P.S."/>
            <person name="Grigoriev I.V."/>
        </authorList>
    </citation>
    <scope>NUCLEOTIDE SEQUENCE [LARGE SCALE GENOMIC DNA]</scope>
    <source>
        <strain evidence="8">DTO 134E9</strain>
    </source>
</reference>
<dbReference type="VEuPathDB" id="FungiDB:ASPWEDRAFT_52794"/>
<sequence length="584" mass="66487">MSQSESKSCPSRRPRKEGKRSKNGCQTCLSKRVKCDEKQPVCTRCARLKLSCQWKDAMPSLAQRRRGFGPVKDRSCWTPRAIQPRMASDEPAIPINTLENQDFEYLPEVENVQQVLAADYVGQSVALDDVIQQHTEADISGRCYDGFDSTNQHMAIASIQSPCWSIIDTLIPKNDFISATDMQALSFHRAVFAPLKSTQDSSRSAHSLFLHRAFDRQMALHFLLAVSHSELAIHRGCGFYPPVESRLHFRRGFELFTTMKNSNTPMDHLNTMLSFLYMYIFWMRRDRLSPQRLHKLSRHVYSYAKKHSLEHVCSNEDLLFPLDHLLSGLIPMSDQVLLARILIYLYDRDGFCCFFGCGGYLANYINRSPVLRQAIWRVSRAPFLWPILDLNLADNSNTETNSGRVFDLYFELIVLHQQVNCLSQGLMADSCETGLKLRHCLKQIEQGNPFINDMKQNDQPQPLMACVTVTFFHALRIYLCRSTNHPFGSIPVHPDIQDSLSRLISAAYKTIATGAVQLLERFQWSLLIAGIETSDPVHLDWIKANISDASIRAVLHLILDEKTRLGGSISMQTIRGLVQRNCLG</sequence>
<feature type="compositionally biased region" description="Basic residues" evidence="5">
    <location>
        <begin position="10"/>
        <end position="22"/>
    </location>
</feature>
<dbReference type="EMBL" id="KV878214">
    <property type="protein sequence ID" value="OJJ32598.1"/>
    <property type="molecule type" value="Genomic_DNA"/>
</dbReference>
<dbReference type="PROSITE" id="PS50048">
    <property type="entry name" value="ZN2_CY6_FUNGAL_2"/>
    <property type="match status" value="1"/>
</dbReference>
<dbReference type="GO" id="GO:0003677">
    <property type="term" value="F:DNA binding"/>
    <property type="evidence" value="ECO:0007669"/>
    <property type="project" value="UniProtKB-KW"/>
</dbReference>